<feature type="region of interest" description="Disordered" evidence="2">
    <location>
        <begin position="523"/>
        <end position="548"/>
    </location>
</feature>
<sequence length="2277" mass="255769">MFGSFGQLPSKAESPPPAEDVEDDYSDDGFEEAQDEVEGKGNTREPIDLDIDFGFDISTKPNPNMSTKQKSRAVKGEALMKKRRRMMQAYSSSASPGQGKSAKIVSGKMMEKNKKAKDDVLKKGKRFLAQSKKRRKEEKKLEDDAKKREMEKLRATMERIEKSRWDEIREREERTRRQEERRKVRRKDGNSKPQPMGLGGLGGYAGARVKPAWVGVLDTPTIVVEEDEKEAAAKKIEDREKRIKQKTQRKNEGSDQAEESYSIEEETVEVNSDERELDQSEEDYESSSYDMPGADVLIAASPTTPQTPTLTPTTRARTAFAETPDTAMRTRQLREKVEEVELLVGRMRDVASRVEKRLEETHHVKKERVVPRALPRLMTDSETEATYRPQPSPTRASPTQLKLANKVIDKLMDDDKEDEDYEDEVFEDEDDRKARSIAEVGYTMQMGGTPKRERSSHVAKIASQLAESDDEESVPVPDVAKDVGRWGMVNSPGRVRMSPRNKSKTKAVEAVLKIEEVEDDDEWMEENDYDHGAAGWDKEDWTAGTDGNTVWTEQDANFGVGAYSVVDMFAAEIFRQKVDEEKKKMYQEADKMAGMEQEEENVTEWSDDEREMLMLQNTKDVVRGREPRVKVSQMNEKEEPKKDPKQEPKAVPVVATVPKENSNEQAEPRNTEGEAELEGGDGDEEQNVDNNEASADYSAYSEDYHDAEADMSNGSGEEDEEDSTETSASSNSATETSASTSYETTVSSPVRLSPSELQAKLLGELAVHDMLTEQLLQLNEVEKTYTVSVAEAELVKVKGDWGKERERLEMVEEMRAQQVAYENTLRIAVERAREIERMEESTEADEESYEDSSFESYQGTPRGIKGKKGRSSPKVHPTPSPATPATSEKSKLERSASAYSEDFDVSDEFDASEENEGSMFSDAGDVSAAGTTSGGGWKKERDEVVRRRKEIEEQMWKVRERAVREVFKTTESEIKKNEEWGEDRKRDEIKRAKRRRREGLAELNRERWQVRAMRIREEEVFERLRKGLGGRGDEEDWIWRERFGAESLMGAKLDDSIEEGSSSARLPLGRGYNTGSGVSEEDDESVVEMRSRLRLLKKRKEEAEKILRKKRSETEKKKLEEEIRKLEGIKRRSSDVSTASVARTEEDYYEESFESEDEKSIRSRRSTGSIRSKGFAKEGRLSRGDSIEMEMDVEEDESSSSFDSVEEEVEKVGKGEAEEASEIDEYSEEVSRDVSKDGSSRRASYARGGRSMASEVSEPTGYGGESFESYVDDRSGVGAEGKKTGGSMSGRGIGLVVEVQRGGREVEGTLTNTLTNQSRGGDGSGKRRKPRKKESFGVGDMSRDKENESFGVNGGGDYSDEDFNSSFDSIKGRIKELQRKVDKKNKEKRKEEERRRLIDLERRLLMELEGGDAGGIEEEVQGERSGRRSISPGPSLSASALSSALGTSGFGKDISVVKGEQLIDTSVQVSLQGMAVGASRDHGEGTGEGATIDVASFLRDEPDPATEEVESAVMSDSFQSRSSGEGSTDDDEKAVRRTEKREREDSAATMMQTRLRGWKAREYANHRRAVIERMVRKARAEERELSEKERYGLDEVSGEVGEEGDVAKSRFDELLGSESSDGSYDLGEDKKPISTEEEVEKMVKIALLAADIVAREIGEEEGIGQGSPAPGLNESYVSGSSTDSEELAARVQEALVEDSFASGFGESADLEGLLSSMAEEHAENQKTAMAAAEQAVDAIGLAAADIIVGLVIEKVWEDAVRDGGKEMGEKLTNAAVVVQRVGRGKIGRTRVKEEREGREQKRKTEAAVFVQKVGRGKLGRVEGGKRREKKKRFDAAITVQAAERARIGRIVGRQKREKKEREDKIEVKRKIKENAEREANEARERIRKKAEDEKMAKLQEDLRRKERVGELVVKELLEKMLQEEMGEMGRAERRTEVEDVAGRSEEVAEIDEVEDVVEVEETEEGKGEEGGDDWGGPTSLSGAPRLLGQHSVPMEGQEEEEDDDMYDFGGGSAEGVPIAQRQEEKVLAEFDWKLMEKEFLEEVVEGVDWGKLSDHKWRIWSYEEAARTGEKGDPKKRKKERKAIKKEKWSHIKGGVDDIMEDSFDPDLSGSMSDGGEDEALPLGYFLRMEKEKADNNQERQMRRKAVFDCVNEVVGRKWEEVYGPEKKKEGVVVVGGIEGWVRGPEARRKRGKLVGGWVTKEVMGFITPKHARPGNWDDGTTLSSRGVYEKGEGDEEWGGEAERREQEVVEEVERWLWGEEMRAAVDDMMTVGDRKR</sequence>
<feature type="region of interest" description="Disordered" evidence="2">
    <location>
        <begin position="1926"/>
        <end position="2017"/>
    </location>
</feature>
<feature type="domain" description="DUF4378" evidence="3">
    <location>
        <begin position="2124"/>
        <end position="2257"/>
    </location>
</feature>
<feature type="compositionally biased region" description="Acidic residues" evidence="2">
    <location>
        <begin position="19"/>
        <end position="36"/>
    </location>
</feature>
<feature type="region of interest" description="Disordered" evidence="2">
    <location>
        <begin position="1411"/>
        <end position="1444"/>
    </location>
</feature>
<evidence type="ECO:0000313" key="5">
    <source>
        <dbReference type="Proteomes" id="UP001165065"/>
    </source>
</evidence>
<feature type="coiled-coil region" evidence="1">
    <location>
        <begin position="1367"/>
        <end position="1403"/>
    </location>
</feature>
<dbReference type="OrthoDB" id="10461044at2759"/>
<keyword evidence="1" id="KW-0175">Coiled coil</keyword>
<dbReference type="InterPro" id="IPR000048">
    <property type="entry name" value="IQ_motif_EF-hand-BS"/>
</dbReference>
<feature type="compositionally biased region" description="Acidic residues" evidence="2">
    <location>
        <begin position="673"/>
        <end position="687"/>
    </location>
</feature>
<protein>
    <recommendedName>
        <fullName evidence="3">DUF4378 domain-containing protein</fullName>
    </recommendedName>
</protein>
<feature type="compositionally biased region" description="Polar residues" evidence="2">
    <location>
        <begin position="59"/>
        <end position="68"/>
    </location>
</feature>
<feature type="compositionally biased region" description="Acidic residues" evidence="2">
    <location>
        <begin position="414"/>
        <end position="430"/>
    </location>
</feature>
<feature type="region of interest" description="Disordered" evidence="2">
    <location>
        <begin position="837"/>
        <end position="944"/>
    </location>
</feature>
<evidence type="ECO:0000313" key="4">
    <source>
        <dbReference type="EMBL" id="GMI33260.1"/>
    </source>
</evidence>
<feature type="compositionally biased region" description="Acidic residues" evidence="2">
    <location>
        <begin position="1187"/>
        <end position="1209"/>
    </location>
</feature>
<feature type="compositionally biased region" description="Polar residues" evidence="2">
    <location>
        <begin position="1514"/>
        <end position="1526"/>
    </location>
</feature>
<evidence type="ECO:0000256" key="2">
    <source>
        <dbReference type="SAM" id="MobiDB-lite"/>
    </source>
</evidence>
<organism evidence="4 5">
    <name type="scientific">Triparma columacea</name>
    <dbReference type="NCBI Taxonomy" id="722753"/>
    <lineage>
        <taxon>Eukaryota</taxon>
        <taxon>Sar</taxon>
        <taxon>Stramenopiles</taxon>
        <taxon>Ochrophyta</taxon>
        <taxon>Bolidophyceae</taxon>
        <taxon>Parmales</taxon>
        <taxon>Triparmaceae</taxon>
        <taxon>Triparma</taxon>
    </lineage>
</organism>
<dbReference type="EMBL" id="BRYA01000028">
    <property type="protein sequence ID" value="GMI33260.1"/>
    <property type="molecule type" value="Genomic_DNA"/>
</dbReference>
<dbReference type="InterPro" id="IPR025486">
    <property type="entry name" value="DUF4378"/>
</dbReference>
<reference evidence="5" key="1">
    <citation type="journal article" date="2023" name="Commun. Biol.">
        <title>Genome analysis of Parmales, the sister group of diatoms, reveals the evolutionary specialization of diatoms from phago-mixotrophs to photoautotrophs.</title>
        <authorList>
            <person name="Ban H."/>
            <person name="Sato S."/>
            <person name="Yoshikawa S."/>
            <person name="Yamada K."/>
            <person name="Nakamura Y."/>
            <person name="Ichinomiya M."/>
            <person name="Sato N."/>
            <person name="Blanc-Mathieu R."/>
            <person name="Endo H."/>
            <person name="Kuwata A."/>
            <person name="Ogata H."/>
        </authorList>
    </citation>
    <scope>NUCLEOTIDE SEQUENCE [LARGE SCALE GENOMIC DNA]</scope>
</reference>
<feature type="compositionally biased region" description="Acidic residues" evidence="2">
    <location>
        <begin position="841"/>
        <end position="853"/>
    </location>
</feature>
<feature type="compositionally biased region" description="Low complexity" evidence="2">
    <location>
        <begin position="725"/>
        <end position="748"/>
    </location>
</feature>
<proteinExistence type="predicted"/>
<feature type="compositionally biased region" description="Polar residues" evidence="2">
    <location>
        <begin position="393"/>
        <end position="402"/>
    </location>
</feature>
<evidence type="ECO:0000256" key="1">
    <source>
        <dbReference type="SAM" id="Coils"/>
    </source>
</evidence>
<feature type="region of interest" description="Disordered" evidence="2">
    <location>
        <begin position="1"/>
        <end position="205"/>
    </location>
</feature>
<feature type="compositionally biased region" description="Basic and acidic residues" evidence="2">
    <location>
        <begin position="1229"/>
        <end position="1240"/>
    </location>
</feature>
<dbReference type="SMART" id="SM00015">
    <property type="entry name" value="IQ"/>
    <property type="match status" value="3"/>
</dbReference>
<feature type="compositionally biased region" description="Acidic residues" evidence="2">
    <location>
        <begin position="255"/>
        <end position="268"/>
    </location>
</feature>
<feature type="compositionally biased region" description="Basic and acidic residues" evidence="2">
    <location>
        <begin position="1271"/>
        <end position="1283"/>
    </location>
</feature>
<feature type="compositionally biased region" description="Basic and acidic residues" evidence="2">
    <location>
        <begin position="230"/>
        <end position="241"/>
    </location>
</feature>
<feature type="compositionally biased region" description="Low complexity" evidence="2">
    <location>
        <begin position="1428"/>
        <end position="1444"/>
    </location>
</feature>
<feature type="compositionally biased region" description="Basic residues" evidence="2">
    <location>
        <begin position="864"/>
        <end position="873"/>
    </location>
</feature>
<feature type="region of interest" description="Disordered" evidence="2">
    <location>
        <begin position="1475"/>
        <end position="1552"/>
    </location>
</feature>
<feature type="compositionally biased region" description="Basic and acidic residues" evidence="2">
    <location>
        <begin position="1175"/>
        <end position="1186"/>
    </location>
</feature>
<dbReference type="PANTHER" id="PTHR48134">
    <property type="entry name" value="GLYCOPROTEIN 96-92-RELATED-RELATED"/>
    <property type="match status" value="1"/>
</dbReference>
<feature type="region of interest" description="Disordered" evidence="2">
    <location>
        <begin position="1595"/>
        <end position="1633"/>
    </location>
</feature>
<feature type="compositionally biased region" description="Basic and acidic residues" evidence="2">
    <location>
        <begin position="37"/>
        <end position="47"/>
    </location>
</feature>
<feature type="compositionally biased region" description="Polar residues" evidence="2">
    <location>
        <begin position="89"/>
        <end position="98"/>
    </location>
</feature>
<feature type="compositionally biased region" description="Acidic residues" evidence="2">
    <location>
        <begin position="1218"/>
        <end position="1228"/>
    </location>
</feature>
<feature type="compositionally biased region" description="Basic and acidic residues" evidence="2">
    <location>
        <begin position="138"/>
        <end position="190"/>
    </location>
</feature>
<feature type="region of interest" description="Disordered" evidence="2">
    <location>
        <begin position="1055"/>
        <end position="1087"/>
    </location>
</feature>
<dbReference type="PROSITE" id="PS50096">
    <property type="entry name" value="IQ"/>
    <property type="match status" value="3"/>
</dbReference>
<feature type="compositionally biased region" description="Acidic residues" evidence="2">
    <location>
        <begin position="1147"/>
        <end position="1157"/>
    </location>
</feature>
<feature type="compositionally biased region" description="Basic residues" evidence="2">
    <location>
        <begin position="123"/>
        <end position="137"/>
    </location>
</feature>
<feature type="compositionally biased region" description="Basic and acidic residues" evidence="2">
    <location>
        <begin position="109"/>
        <end position="122"/>
    </location>
</feature>
<gene>
    <name evidence="4" type="ORF">TrCOL_g2074</name>
</gene>
<dbReference type="CDD" id="cd23767">
    <property type="entry name" value="IQCD"/>
    <property type="match status" value="1"/>
</dbReference>
<name>A0A9W7G612_9STRA</name>
<feature type="compositionally biased region" description="Acidic residues" evidence="2">
    <location>
        <begin position="1996"/>
        <end position="2006"/>
    </location>
</feature>
<feature type="region of interest" description="Disordered" evidence="2">
    <location>
        <begin position="589"/>
        <end position="753"/>
    </location>
</feature>
<accession>A0A9W7G612</accession>
<feature type="region of interest" description="Disordered" evidence="2">
    <location>
        <begin position="1129"/>
        <end position="1364"/>
    </location>
</feature>
<feature type="compositionally biased region" description="Basic and acidic residues" evidence="2">
    <location>
        <begin position="1926"/>
        <end position="1946"/>
    </location>
</feature>
<feature type="region of interest" description="Disordered" evidence="2">
    <location>
        <begin position="2209"/>
        <end position="2246"/>
    </location>
</feature>
<feature type="compositionally biased region" description="Low complexity" evidence="2">
    <location>
        <begin position="1241"/>
        <end position="1254"/>
    </location>
</feature>
<feature type="region of interest" description="Disordered" evidence="2">
    <location>
        <begin position="224"/>
        <end position="327"/>
    </location>
</feature>
<evidence type="ECO:0000259" key="3">
    <source>
        <dbReference type="Pfam" id="PF14309"/>
    </source>
</evidence>
<feature type="region of interest" description="Disordered" evidence="2">
    <location>
        <begin position="366"/>
        <end position="507"/>
    </location>
</feature>
<dbReference type="Proteomes" id="UP001165065">
    <property type="component" value="Unassembled WGS sequence"/>
</dbReference>
<feature type="compositionally biased region" description="Low complexity" evidence="2">
    <location>
        <begin position="649"/>
        <end position="659"/>
    </location>
</feature>
<comment type="caution">
    <text evidence="4">The sequence shown here is derived from an EMBL/GenBank/DDBJ whole genome shotgun (WGS) entry which is preliminary data.</text>
</comment>
<feature type="compositionally biased region" description="Acidic residues" evidence="2">
    <location>
        <begin position="596"/>
        <end position="610"/>
    </location>
</feature>
<dbReference type="Pfam" id="PF14309">
    <property type="entry name" value="DUF4378"/>
    <property type="match status" value="1"/>
</dbReference>
<feature type="compositionally biased region" description="Basic and acidic residues" evidence="2">
    <location>
        <begin position="1533"/>
        <end position="1546"/>
    </location>
</feature>
<feature type="region of interest" description="Disordered" evidence="2">
    <location>
        <begin position="1661"/>
        <end position="1684"/>
    </location>
</feature>
<feature type="compositionally biased region" description="Basic and acidic residues" evidence="2">
    <location>
        <begin position="620"/>
        <end position="648"/>
    </location>
</feature>
<dbReference type="PANTHER" id="PTHR48134:SF2">
    <property type="entry name" value="OS04G0609100 PROTEIN"/>
    <property type="match status" value="1"/>
</dbReference>
<feature type="compositionally biased region" description="Acidic residues" evidence="2">
    <location>
        <begin position="1947"/>
        <end position="1963"/>
    </location>
</feature>
<feature type="compositionally biased region" description="Acidic residues" evidence="2">
    <location>
        <begin position="901"/>
        <end position="916"/>
    </location>
</feature>
<feature type="compositionally biased region" description="Polar residues" evidence="2">
    <location>
        <begin position="1309"/>
        <end position="1318"/>
    </location>
</feature>
<keyword evidence="5" id="KW-1185">Reference proteome</keyword>
<feature type="compositionally biased region" description="Low complexity" evidence="2">
    <location>
        <begin position="299"/>
        <end position="324"/>
    </location>
</feature>